<feature type="compositionally biased region" description="Basic and acidic residues" evidence="28">
    <location>
        <begin position="652"/>
        <end position="670"/>
    </location>
</feature>
<dbReference type="STRING" id="92487.SAMN02745130_03572"/>
<evidence type="ECO:0000256" key="2">
    <source>
        <dbReference type="ARBA" id="ARBA00004249"/>
    </source>
</evidence>
<feature type="region of interest" description="Disordered" evidence="28">
    <location>
        <begin position="637"/>
        <end position="671"/>
    </location>
</feature>
<keyword evidence="17" id="KW-0735">Signal-anchor</keyword>
<evidence type="ECO:0000256" key="9">
    <source>
        <dbReference type="ARBA" id="ARBA00022519"/>
    </source>
</evidence>
<comment type="catalytic activity">
    <reaction evidence="26">
        <text>[GlcNAc-(1-&gt;4)-Mur2Ac(oyl-L-Ala-gamma-D-Glu-L-Lys-D-Ala-D-Ala)](n)-di-trans,octa-cis-undecaprenyl diphosphate + beta-D-GlcNAc-(1-&gt;4)-Mur2Ac(oyl-L-Ala-gamma-D-Glu-L-Lys-D-Ala-D-Ala)-di-trans,octa-cis-undecaprenyl diphosphate = [GlcNAc-(1-&gt;4)-Mur2Ac(oyl-L-Ala-gamma-D-Glu-L-Lys-D-Ala-D-Ala)](n+1)-di-trans,octa-cis-undecaprenyl diphosphate + di-trans,octa-cis-undecaprenyl diphosphate + H(+)</text>
        <dbReference type="Rhea" id="RHEA:23708"/>
        <dbReference type="Rhea" id="RHEA-COMP:9602"/>
        <dbReference type="Rhea" id="RHEA-COMP:9603"/>
        <dbReference type="ChEBI" id="CHEBI:15378"/>
        <dbReference type="ChEBI" id="CHEBI:58405"/>
        <dbReference type="ChEBI" id="CHEBI:60033"/>
        <dbReference type="ChEBI" id="CHEBI:78435"/>
        <dbReference type="EC" id="2.4.99.28"/>
    </reaction>
</comment>
<evidence type="ECO:0000256" key="27">
    <source>
        <dbReference type="ARBA" id="ARBA00060592"/>
    </source>
</evidence>
<evidence type="ECO:0000256" key="19">
    <source>
        <dbReference type="ARBA" id="ARBA00022989"/>
    </source>
</evidence>
<evidence type="ECO:0000256" key="17">
    <source>
        <dbReference type="ARBA" id="ARBA00022968"/>
    </source>
</evidence>
<evidence type="ECO:0000256" key="8">
    <source>
        <dbReference type="ARBA" id="ARBA00022475"/>
    </source>
</evidence>
<comment type="function">
    <text evidence="1">Cell wall formation. Synthesis of cross-linked peptidoglycan from the lipid intermediates. The enzyme has a penicillin-insensitive transglycosylase N-terminal domain (formation of linear glycan strands) and a penicillin-sensitive transpeptidase C-terminal domain (cross-linking of the peptide subunits).</text>
</comment>
<dbReference type="EC" id="2.4.99.28" evidence="25"/>
<dbReference type="InterPro" id="IPR012338">
    <property type="entry name" value="Beta-lactam/transpept-like"/>
</dbReference>
<dbReference type="EC" id="3.4.16.4" evidence="6"/>
<evidence type="ECO:0000256" key="10">
    <source>
        <dbReference type="ARBA" id="ARBA00022645"/>
    </source>
</evidence>
<dbReference type="AlphaFoldDB" id="A0A1T4XWM3"/>
<dbReference type="InterPro" id="IPR001264">
    <property type="entry name" value="Glyco_trans_51"/>
</dbReference>
<evidence type="ECO:0000313" key="32">
    <source>
        <dbReference type="EMBL" id="SKA93803.1"/>
    </source>
</evidence>
<evidence type="ECO:0000256" key="3">
    <source>
        <dbReference type="ARBA" id="ARBA00004752"/>
    </source>
</evidence>
<keyword evidence="12" id="KW-0328">Glycosyltransferase</keyword>
<dbReference type="GO" id="GO:0006508">
    <property type="term" value="P:proteolysis"/>
    <property type="evidence" value="ECO:0007669"/>
    <property type="project" value="UniProtKB-KW"/>
</dbReference>
<evidence type="ECO:0000256" key="13">
    <source>
        <dbReference type="ARBA" id="ARBA00022679"/>
    </source>
</evidence>
<dbReference type="Proteomes" id="UP000190460">
    <property type="component" value="Unassembled WGS sequence"/>
</dbReference>
<evidence type="ECO:0000256" key="21">
    <source>
        <dbReference type="ARBA" id="ARBA00023251"/>
    </source>
</evidence>
<dbReference type="FunFam" id="1.10.3810.10:FF:000003">
    <property type="entry name" value="Penicillin-binding protein 1a"/>
    <property type="match status" value="1"/>
</dbReference>
<evidence type="ECO:0000256" key="14">
    <source>
        <dbReference type="ARBA" id="ARBA00022692"/>
    </source>
</evidence>
<comment type="pathway">
    <text evidence="27">Glycan biosynthesis.</text>
</comment>
<reference evidence="32 33" key="1">
    <citation type="submission" date="2017-02" db="EMBL/GenBank/DDBJ databases">
        <authorList>
            <person name="Peterson S.W."/>
        </authorList>
    </citation>
    <scope>NUCLEOTIDE SEQUENCE [LARGE SCALE GENOMIC DNA]</scope>
    <source>
        <strain evidence="32 33">ATCC 49788</strain>
    </source>
</reference>
<gene>
    <name evidence="32" type="ORF">SAMN02745130_03572</name>
</gene>
<dbReference type="NCBIfam" id="TIGR02074">
    <property type="entry name" value="PBP_1a_fam"/>
    <property type="match status" value="1"/>
</dbReference>
<dbReference type="InterPro" id="IPR050396">
    <property type="entry name" value="Glycosyltr_51/Transpeptidase"/>
</dbReference>
<feature type="compositionally biased region" description="Low complexity" evidence="28">
    <location>
        <begin position="847"/>
        <end position="859"/>
    </location>
</feature>
<keyword evidence="10" id="KW-0121">Carboxypeptidase</keyword>
<proteinExistence type="inferred from homology"/>
<keyword evidence="16" id="KW-0133">Cell shape</keyword>
<evidence type="ECO:0000256" key="1">
    <source>
        <dbReference type="ARBA" id="ARBA00002624"/>
    </source>
</evidence>
<evidence type="ECO:0000256" key="7">
    <source>
        <dbReference type="ARBA" id="ARBA00018638"/>
    </source>
</evidence>
<feature type="domain" description="Penicillin-binding protein transpeptidase" evidence="29">
    <location>
        <begin position="439"/>
        <end position="615"/>
    </location>
</feature>
<evidence type="ECO:0000259" key="30">
    <source>
        <dbReference type="Pfam" id="PF00912"/>
    </source>
</evidence>
<evidence type="ECO:0000259" key="31">
    <source>
        <dbReference type="Pfam" id="PF17092"/>
    </source>
</evidence>
<keyword evidence="13" id="KW-0808">Transferase</keyword>
<keyword evidence="18" id="KW-0573">Peptidoglycan synthesis</keyword>
<sequence length="882" mass="97766">MRFFIHLITFLLSSLLSLSTVGLAILAGLYFIYSPQLPNSEDLRKIDIQVPLRIYSRDERLIAEYGEKRSRPVNFNAIPERLRQAFIAIEDARYYEHQGIDPKGVARALYNVIATGRKSQGASTITMQLARNAFLDNDKTLARKFKETLLAIRLEQTLSKDEILELYLNKIFLGNRAYGIAAAAETYYGKQLDDLSLAEMAMIAGLPKAPSRYNPIVNEPRAMTRRNYILQRMAEQGFITLADYKIAVKQPNTASVHKPDIETYAPYLAEMVRAAIVEKYQDKAYTQGYDVYTTLDSEMQTYATDALRTTLENYDRRHGYRGAEDHINLEDYSSQDELLDKLSNYQQVGDLQAGLVLKSTKTEASVLLMNETVISLSLADVKWANKFITANRRGSTPKRVSDVIVAGDIIRVRPLKSTNKTELAPTNGWQFTQIPTVGGALVLMDPHNGAIRAVMGGYDFYYSKFNRATQAMRQPGSSFKPIIYSAALSRGFAPTSIVNDAPISIPGSNWQPKNFGGSYIGPTTLSEALAKSRNLVSIRLLRDTGIPYTINYATRFGFSREHLPPNLTLALGTGLTTPVQMATTYAAFANGGFKVDAHFINRIQDSNGQVLFDATTETRQVCGDDIKLCPIRKPKPTQSELAAATQIADSLDPTKTDNKETDNKDKKTSADAKLAALENKDYDTEPGKIAPAAVRIIDSRTQHQIVTMMQGVTQFGTAAAVNKTLHRSDIAGKTGTTNEQRDSWFCGFTPDYVAVAWSGFDDMAELGEGETSGKVAVPMWIGLMQQVLKNAPEKKFKKLDKLQMVKIDAKTGLLADDTSAEVIEEKLVAQPEAAKPARAKTENFEFTSAATESTPPTATHQPTQRPAPVRKREAVEIPEQIF</sequence>
<feature type="domain" description="Glycosyl transferase family 51" evidence="30">
    <location>
        <begin position="59"/>
        <end position="233"/>
    </location>
</feature>
<keyword evidence="21" id="KW-0046">Antibiotic resistance</keyword>
<dbReference type="GO" id="GO:0008360">
    <property type="term" value="P:regulation of cell shape"/>
    <property type="evidence" value="ECO:0007669"/>
    <property type="project" value="UniProtKB-KW"/>
</dbReference>
<evidence type="ECO:0000256" key="16">
    <source>
        <dbReference type="ARBA" id="ARBA00022960"/>
    </source>
</evidence>
<dbReference type="Pfam" id="PF17092">
    <property type="entry name" value="PCB_OB"/>
    <property type="match status" value="1"/>
</dbReference>
<keyword evidence="33" id="KW-1185">Reference proteome</keyword>
<keyword evidence="23" id="KW-0961">Cell wall biogenesis/degradation</keyword>
<keyword evidence="22" id="KW-0511">Multifunctional enzyme</keyword>
<feature type="region of interest" description="Disordered" evidence="28">
    <location>
        <begin position="833"/>
        <end position="882"/>
    </location>
</feature>
<dbReference type="GO" id="GO:0009002">
    <property type="term" value="F:serine-type D-Ala-D-Ala carboxypeptidase activity"/>
    <property type="evidence" value="ECO:0007669"/>
    <property type="project" value="UniProtKB-EC"/>
</dbReference>
<dbReference type="InterPro" id="IPR031376">
    <property type="entry name" value="PCB_OB"/>
</dbReference>
<dbReference type="GO" id="GO:0005886">
    <property type="term" value="C:plasma membrane"/>
    <property type="evidence" value="ECO:0007669"/>
    <property type="project" value="UniProtKB-SubCell"/>
</dbReference>
<evidence type="ECO:0000256" key="20">
    <source>
        <dbReference type="ARBA" id="ARBA00023136"/>
    </source>
</evidence>
<evidence type="ECO:0000259" key="29">
    <source>
        <dbReference type="Pfam" id="PF00905"/>
    </source>
</evidence>
<evidence type="ECO:0000256" key="4">
    <source>
        <dbReference type="ARBA" id="ARBA00007090"/>
    </source>
</evidence>
<dbReference type="Pfam" id="PF00912">
    <property type="entry name" value="Transgly"/>
    <property type="match status" value="1"/>
</dbReference>
<comment type="catalytic activity">
    <reaction evidence="24">
        <text>Preferential cleavage: (Ac)2-L-Lys-D-Ala-|-D-Ala. Also transpeptidation of peptidyl-alanyl moieties that are N-acyl substituents of D-alanine.</text>
        <dbReference type="EC" id="3.4.16.4"/>
    </reaction>
</comment>
<name>A0A1T4XWM3_9GAMM</name>
<organism evidence="32 33">
    <name type="scientific">Thiothrix eikelboomii</name>
    <dbReference type="NCBI Taxonomy" id="92487"/>
    <lineage>
        <taxon>Bacteria</taxon>
        <taxon>Pseudomonadati</taxon>
        <taxon>Pseudomonadota</taxon>
        <taxon>Gammaproteobacteria</taxon>
        <taxon>Thiotrichales</taxon>
        <taxon>Thiotrichaceae</taxon>
        <taxon>Thiothrix</taxon>
    </lineage>
</organism>
<evidence type="ECO:0000256" key="24">
    <source>
        <dbReference type="ARBA" id="ARBA00034000"/>
    </source>
</evidence>
<dbReference type="SUPFAM" id="SSF56601">
    <property type="entry name" value="beta-lactamase/transpeptidase-like"/>
    <property type="match status" value="1"/>
</dbReference>
<evidence type="ECO:0000256" key="22">
    <source>
        <dbReference type="ARBA" id="ARBA00023268"/>
    </source>
</evidence>
<evidence type="ECO:0000313" key="33">
    <source>
        <dbReference type="Proteomes" id="UP000190460"/>
    </source>
</evidence>
<evidence type="ECO:0000256" key="25">
    <source>
        <dbReference type="ARBA" id="ARBA00044770"/>
    </source>
</evidence>
<keyword evidence="14" id="KW-0812">Transmembrane</keyword>
<keyword evidence="11" id="KW-0645">Protease</keyword>
<protein>
    <recommendedName>
        <fullName evidence="7">Penicillin-binding protein 1A</fullName>
        <ecNumber evidence="25">2.4.99.28</ecNumber>
        <ecNumber evidence="6">3.4.16.4</ecNumber>
    </recommendedName>
</protein>
<accession>A0A1T4XWM3</accession>
<dbReference type="Pfam" id="PF00905">
    <property type="entry name" value="Transpeptidase"/>
    <property type="match status" value="1"/>
</dbReference>
<dbReference type="InterPro" id="IPR001460">
    <property type="entry name" value="PCN-bd_Tpept"/>
</dbReference>
<dbReference type="SUPFAM" id="SSF53955">
    <property type="entry name" value="Lysozyme-like"/>
    <property type="match status" value="1"/>
</dbReference>
<dbReference type="PANTHER" id="PTHR32282:SF27">
    <property type="entry name" value="PENICILLIN-BINDING PROTEIN 1A"/>
    <property type="match status" value="1"/>
</dbReference>
<dbReference type="Gene3D" id="1.10.3810.10">
    <property type="entry name" value="Biosynthetic peptidoglycan transglycosylase-like"/>
    <property type="match status" value="1"/>
</dbReference>
<evidence type="ECO:0000256" key="6">
    <source>
        <dbReference type="ARBA" id="ARBA00012448"/>
    </source>
</evidence>
<evidence type="ECO:0000256" key="23">
    <source>
        <dbReference type="ARBA" id="ARBA00023316"/>
    </source>
</evidence>
<dbReference type="EMBL" id="FUYB01000025">
    <property type="protein sequence ID" value="SKA93803.1"/>
    <property type="molecule type" value="Genomic_DNA"/>
</dbReference>
<dbReference type="GO" id="GO:0071555">
    <property type="term" value="P:cell wall organization"/>
    <property type="evidence" value="ECO:0007669"/>
    <property type="project" value="UniProtKB-KW"/>
</dbReference>
<comment type="similarity">
    <text evidence="5">In the N-terminal section; belongs to the glycosyltransferase 51 family.</text>
</comment>
<dbReference type="InterPro" id="IPR036950">
    <property type="entry name" value="PBP_transglycosylase"/>
</dbReference>
<dbReference type="PANTHER" id="PTHR32282">
    <property type="entry name" value="BINDING PROTEIN TRANSPEPTIDASE, PUTATIVE-RELATED"/>
    <property type="match status" value="1"/>
</dbReference>
<evidence type="ECO:0000256" key="28">
    <source>
        <dbReference type="SAM" id="MobiDB-lite"/>
    </source>
</evidence>
<dbReference type="UniPathway" id="UPA00219"/>
<evidence type="ECO:0000256" key="18">
    <source>
        <dbReference type="ARBA" id="ARBA00022984"/>
    </source>
</evidence>
<comment type="subcellular location">
    <subcellularLocation>
        <location evidence="2">Cell inner membrane</location>
        <topology evidence="2">Single-pass type II membrane protein</topology>
    </subcellularLocation>
</comment>
<dbReference type="InterPro" id="IPR023346">
    <property type="entry name" value="Lysozyme-like_dom_sf"/>
</dbReference>
<evidence type="ECO:0000256" key="15">
    <source>
        <dbReference type="ARBA" id="ARBA00022801"/>
    </source>
</evidence>
<dbReference type="RefSeq" id="WP_078924019.1">
    <property type="nucleotide sequence ID" value="NZ_FUYB01000025.1"/>
</dbReference>
<comment type="pathway">
    <text evidence="3">Cell wall biogenesis; peptidoglycan biosynthesis.</text>
</comment>
<evidence type="ECO:0000256" key="11">
    <source>
        <dbReference type="ARBA" id="ARBA00022670"/>
    </source>
</evidence>
<evidence type="ECO:0000256" key="12">
    <source>
        <dbReference type="ARBA" id="ARBA00022676"/>
    </source>
</evidence>
<keyword evidence="19" id="KW-1133">Transmembrane helix</keyword>
<dbReference type="OrthoDB" id="9766909at2"/>
<keyword evidence="8" id="KW-1003">Cell membrane</keyword>
<keyword evidence="20" id="KW-0472">Membrane</keyword>
<comment type="similarity">
    <text evidence="4">In the C-terminal section; belongs to the transpeptidase family.</text>
</comment>
<dbReference type="GO" id="GO:0008955">
    <property type="term" value="F:peptidoglycan glycosyltransferase activity"/>
    <property type="evidence" value="ECO:0007669"/>
    <property type="project" value="UniProtKB-EC"/>
</dbReference>
<evidence type="ECO:0000256" key="5">
    <source>
        <dbReference type="ARBA" id="ARBA00007739"/>
    </source>
</evidence>
<keyword evidence="15" id="KW-0378">Hydrolase</keyword>
<dbReference type="GO" id="GO:0046677">
    <property type="term" value="P:response to antibiotic"/>
    <property type="evidence" value="ECO:0007669"/>
    <property type="project" value="UniProtKB-KW"/>
</dbReference>
<dbReference type="GO" id="GO:0030288">
    <property type="term" value="C:outer membrane-bounded periplasmic space"/>
    <property type="evidence" value="ECO:0007669"/>
    <property type="project" value="TreeGrafter"/>
</dbReference>
<dbReference type="GO" id="GO:0008658">
    <property type="term" value="F:penicillin binding"/>
    <property type="evidence" value="ECO:0007669"/>
    <property type="project" value="InterPro"/>
</dbReference>
<dbReference type="GO" id="GO:0009252">
    <property type="term" value="P:peptidoglycan biosynthetic process"/>
    <property type="evidence" value="ECO:0007669"/>
    <property type="project" value="UniProtKB-UniPathway"/>
</dbReference>
<keyword evidence="9" id="KW-0997">Cell inner membrane</keyword>
<feature type="domain" description="Penicillin-binding protein OB-like" evidence="31">
    <location>
        <begin position="320"/>
        <end position="437"/>
    </location>
</feature>
<evidence type="ECO:0000256" key="26">
    <source>
        <dbReference type="ARBA" id="ARBA00049902"/>
    </source>
</evidence>
<dbReference type="Gene3D" id="3.40.710.10">
    <property type="entry name" value="DD-peptidase/beta-lactamase superfamily"/>
    <property type="match status" value="2"/>
</dbReference>